<keyword evidence="2" id="KW-1185">Reference proteome</keyword>
<gene>
    <name evidence="1" type="ORF">P4T90_01490</name>
</gene>
<evidence type="ECO:0000313" key="2">
    <source>
        <dbReference type="Proteomes" id="UP001341444"/>
    </source>
</evidence>
<dbReference type="Gene3D" id="3.90.1300.10">
    <property type="entry name" value="Amidase signature (AS) domain"/>
    <property type="match status" value="1"/>
</dbReference>
<name>A0ABU6MBF6_9BACI</name>
<dbReference type="InterPro" id="IPR036928">
    <property type="entry name" value="AS_sf"/>
</dbReference>
<sequence length="68" mass="7915">METMKKKQAEYWKMSASSLAEEIKKGNVTSREVIHSFINRIKLMNKEYNALVYPMFENASFSFTSENG</sequence>
<comment type="caution">
    <text evidence="1">The sequence shown here is derived from an EMBL/GenBank/DDBJ whole genome shotgun (WGS) entry which is preliminary data.</text>
</comment>
<protein>
    <submittedName>
        <fullName evidence="1">Uncharacterized protein</fullName>
    </submittedName>
</protein>
<proteinExistence type="predicted"/>
<dbReference type="Proteomes" id="UP001341444">
    <property type="component" value="Unassembled WGS sequence"/>
</dbReference>
<evidence type="ECO:0000313" key="1">
    <source>
        <dbReference type="EMBL" id="MED1201759.1"/>
    </source>
</evidence>
<reference evidence="1 2" key="1">
    <citation type="submission" date="2023-03" db="EMBL/GenBank/DDBJ databases">
        <title>Bacillus Genome Sequencing.</title>
        <authorList>
            <person name="Dunlap C."/>
        </authorList>
    </citation>
    <scope>NUCLEOTIDE SEQUENCE [LARGE SCALE GENOMIC DNA]</scope>
    <source>
        <strain evidence="1 2">B-23453</strain>
    </source>
</reference>
<accession>A0ABU6MBF6</accession>
<dbReference type="RefSeq" id="WP_066263676.1">
    <property type="nucleotide sequence ID" value="NZ_JARMAB010000002.1"/>
</dbReference>
<dbReference type="SUPFAM" id="SSF75304">
    <property type="entry name" value="Amidase signature (AS) enzymes"/>
    <property type="match status" value="1"/>
</dbReference>
<dbReference type="EMBL" id="JARMAB010000002">
    <property type="protein sequence ID" value="MED1201759.1"/>
    <property type="molecule type" value="Genomic_DNA"/>
</dbReference>
<organism evidence="1 2">
    <name type="scientific">Heyndrickxia acidicola</name>
    <dbReference type="NCBI Taxonomy" id="209389"/>
    <lineage>
        <taxon>Bacteria</taxon>
        <taxon>Bacillati</taxon>
        <taxon>Bacillota</taxon>
        <taxon>Bacilli</taxon>
        <taxon>Bacillales</taxon>
        <taxon>Bacillaceae</taxon>
        <taxon>Heyndrickxia</taxon>
    </lineage>
</organism>